<dbReference type="EMBL" id="CP046244">
    <property type="protein sequence ID" value="QGP92492.1"/>
    <property type="molecule type" value="Genomic_DNA"/>
</dbReference>
<keyword evidence="1" id="KW-0143">Chaperone</keyword>
<dbReference type="OrthoDB" id="9795302at2"/>
<dbReference type="RefSeq" id="WP_156273271.1">
    <property type="nucleotide sequence ID" value="NZ_CP046244.1"/>
</dbReference>
<dbReference type="PANTHER" id="PTHR34227">
    <property type="entry name" value="CHAPERONE PROTEIN YCDY"/>
    <property type="match status" value="1"/>
</dbReference>
<evidence type="ECO:0000313" key="3">
    <source>
        <dbReference type="Proteomes" id="UP000425916"/>
    </source>
</evidence>
<dbReference type="AlphaFoldDB" id="A0A6I5ZR73"/>
<organism evidence="2 3">
    <name type="scientific">Neomoorella glycerini</name>
    <dbReference type="NCBI Taxonomy" id="55779"/>
    <lineage>
        <taxon>Bacteria</taxon>
        <taxon>Bacillati</taxon>
        <taxon>Bacillota</taxon>
        <taxon>Clostridia</taxon>
        <taxon>Neomoorellales</taxon>
        <taxon>Neomoorellaceae</taxon>
        <taxon>Neomoorella</taxon>
    </lineage>
</organism>
<dbReference type="SUPFAM" id="SSF89155">
    <property type="entry name" value="TorD-like"/>
    <property type="match status" value="1"/>
</dbReference>
<gene>
    <name evidence="2" type="primary">torD</name>
    <name evidence="2" type="ORF">MGLY_18740</name>
</gene>
<keyword evidence="3" id="KW-1185">Reference proteome</keyword>
<proteinExistence type="predicted"/>
<protein>
    <submittedName>
        <fullName evidence="2">Chaperone protein TorD</fullName>
    </submittedName>
</protein>
<evidence type="ECO:0000256" key="1">
    <source>
        <dbReference type="ARBA" id="ARBA00023186"/>
    </source>
</evidence>
<dbReference type="InterPro" id="IPR050289">
    <property type="entry name" value="TorD/DmsD_chaperones"/>
</dbReference>
<accession>A0A6I5ZR73</accession>
<dbReference type="InterPro" id="IPR020945">
    <property type="entry name" value="DMSO/NO3_reduct_chaperone"/>
</dbReference>
<dbReference type="InterPro" id="IPR036411">
    <property type="entry name" value="TorD-like_sf"/>
</dbReference>
<evidence type="ECO:0000313" key="2">
    <source>
        <dbReference type="EMBL" id="QGP92492.1"/>
    </source>
</evidence>
<dbReference type="Gene3D" id="1.10.3480.10">
    <property type="entry name" value="TorD-like"/>
    <property type="match status" value="1"/>
</dbReference>
<name>A0A6I5ZR73_9FIRM</name>
<dbReference type="Pfam" id="PF02613">
    <property type="entry name" value="Nitrate_red_del"/>
    <property type="match status" value="1"/>
</dbReference>
<dbReference type="PANTHER" id="PTHR34227:SF1">
    <property type="entry name" value="DIMETHYL SULFOXIDE REDUCTASE CHAPERONE-RELATED"/>
    <property type="match status" value="1"/>
</dbReference>
<sequence length="238" mass="27255">MTPADNLARKWEGIQILCEDRMFAYNLLRTTFIQEPAREFLDLLAGDALIQVFPFTAENREIGAGVDQVNKYLERYTSLAADGRGEELERLRWDYTRMFVGPYQLPAPPWESAYLNDERLLLQAETLAVRRVYLSYGFIPRNYHQEADDHLGLELEFMFRLSEMVAGKMALRDTAGAAAILKDQEAFLADHILKWVPRFAGDVMHSSATDFYQGMARLLKGFIHLDRQATAELLQAIA</sequence>
<reference evidence="2 3" key="1">
    <citation type="submission" date="2019-11" db="EMBL/GenBank/DDBJ databases">
        <title>Genome sequence of Moorella glycerini DSM11254.</title>
        <authorList>
            <person name="Poehlein A."/>
            <person name="Boeer T."/>
            <person name="Daniel R."/>
        </authorList>
    </citation>
    <scope>NUCLEOTIDE SEQUENCE [LARGE SCALE GENOMIC DNA]</scope>
    <source>
        <strain evidence="2 3">DSM 11254</strain>
    </source>
</reference>
<dbReference type="Proteomes" id="UP000425916">
    <property type="component" value="Chromosome"/>
</dbReference>